<dbReference type="Pfam" id="PF09314">
    <property type="entry name" value="DUF1972"/>
    <property type="match status" value="1"/>
</dbReference>
<dbReference type="STRING" id="880070.Cycma_2326"/>
<dbReference type="eggNOG" id="COG0438">
    <property type="taxonomic scope" value="Bacteria"/>
</dbReference>
<dbReference type="PANTHER" id="PTHR45947">
    <property type="entry name" value="SULFOQUINOVOSYL TRANSFERASE SQD2"/>
    <property type="match status" value="1"/>
</dbReference>
<dbReference type="OrthoDB" id="9792269at2"/>
<dbReference type="EMBL" id="CP002955">
    <property type="protein sequence ID" value="AEL26068.1"/>
    <property type="molecule type" value="Genomic_DNA"/>
</dbReference>
<dbReference type="InterPro" id="IPR001296">
    <property type="entry name" value="Glyco_trans_1"/>
</dbReference>
<dbReference type="AlphaFoldDB" id="G0J605"/>
<evidence type="ECO:0008006" key="5">
    <source>
        <dbReference type="Google" id="ProtNLM"/>
    </source>
</evidence>
<sequence>MSKNNKPLHVAIVGTRGYPYVYGGYETFVKEMGERLVQRGIEVTIYCHAPLFEKQPKKVNGINLVYIPCVETKSLSQLTNSLLSMLHVCFSKVDVVFVVNSANGPFGILTKLFGKPSTINVDGLEWLRPKWKGLGARYYLFASRLATKLYDQLITDSDEMEKIYLEKFNAPSKMIAYGANPRLSSDSSLIEEWGLQKESYFLIVGRLIPDNNADLIVEGFVKSKSKRKLVIVGDVPYHDKFAQMMKKIDDKRLVFTGYVRDQEQLAALYHNCFAYYHGHEYGGTNPAMLKALGYGCAILALDTRFNQEMLQQGKYGWYFEKNAASVKEITERAENLPEEVENLRKHSREGLTDKYNWEIVTDEYEALFKSLCKRKIKENLVEINY</sequence>
<keyword evidence="4" id="KW-1185">Reference proteome</keyword>
<organism evidence="3 4">
    <name type="scientific">Cyclobacterium marinum (strain ATCC 25205 / DSM 745 / LMG 13164 / NCIMB 1802)</name>
    <name type="common">Flectobacillus marinus</name>
    <dbReference type="NCBI Taxonomy" id="880070"/>
    <lineage>
        <taxon>Bacteria</taxon>
        <taxon>Pseudomonadati</taxon>
        <taxon>Bacteroidota</taxon>
        <taxon>Cytophagia</taxon>
        <taxon>Cytophagales</taxon>
        <taxon>Cyclobacteriaceae</taxon>
        <taxon>Cyclobacterium</taxon>
    </lineage>
</organism>
<dbReference type="Pfam" id="PF00534">
    <property type="entry name" value="Glycos_transf_1"/>
    <property type="match status" value="1"/>
</dbReference>
<protein>
    <recommendedName>
        <fullName evidence="5">Glycosyl transferase group 1</fullName>
    </recommendedName>
</protein>
<dbReference type="RefSeq" id="WP_014020361.1">
    <property type="nucleotide sequence ID" value="NC_015914.1"/>
</dbReference>
<dbReference type="KEGG" id="cmr:Cycma_2326"/>
<dbReference type="Gene3D" id="3.40.50.2000">
    <property type="entry name" value="Glycogen Phosphorylase B"/>
    <property type="match status" value="2"/>
</dbReference>
<evidence type="ECO:0000259" key="1">
    <source>
        <dbReference type="Pfam" id="PF00534"/>
    </source>
</evidence>
<evidence type="ECO:0000313" key="3">
    <source>
        <dbReference type="EMBL" id="AEL26068.1"/>
    </source>
</evidence>
<feature type="domain" description="DUF1972" evidence="2">
    <location>
        <begin position="9"/>
        <end position="179"/>
    </location>
</feature>
<dbReference type="InterPro" id="IPR015393">
    <property type="entry name" value="DUF1972"/>
</dbReference>
<accession>G0J605</accession>
<feature type="domain" description="Glycosyl transferase family 1" evidence="1">
    <location>
        <begin position="194"/>
        <end position="348"/>
    </location>
</feature>
<dbReference type="Proteomes" id="UP000001635">
    <property type="component" value="Chromosome"/>
</dbReference>
<dbReference type="HOGENOM" id="CLU_009583_3_0_10"/>
<proteinExistence type="predicted"/>
<evidence type="ECO:0000313" key="4">
    <source>
        <dbReference type="Proteomes" id="UP000001635"/>
    </source>
</evidence>
<gene>
    <name evidence="3" type="ordered locus">Cycma_2326</name>
</gene>
<dbReference type="SUPFAM" id="SSF53756">
    <property type="entry name" value="UDP-Glycosyltransferase/glycogen phosphorylase"/>
    <property type="match status" value="1"/>
</dbReference>
<dbReference type="PANTHER" id="PTHR45947:SF3">
    <property type="entry name" value="SULFOQUINOVOSYL TRANSFERASE SQD2"/>
    <property type="match status" value="1"/>
</dbReference>
<evidence type="ECO:0000259" key="2">
    <source>
        <dbReference type="Pfam" id="PF09314"/>
    </source>
</evidence>
<dbReference type="InterPro" id="IPR050194">
    <property type="entry name" value="Glycosyltransferase_grp1"/>
</dbReference>
<dbReference type="GO" id="GO:0016757">
    <property type="term" value="F:glycosyltransferase activity"/>
    <property type="evidence" value="ECO:0007669"/>
    <property type="project" value="InterPro"/>
</dbReference>
<reference evidence="4" key="1">
    <citation type="submission" date="2011-07" db="EMBL/GenBank/DDBJ databases">
        <title>The complete genome of Cyclobacterium marinum DSM 745.</title>
        <authorList>
            <person name="Lucas S."/>
            <person name="Han J."/>
            <person name="Lapidus A."/>
            <person name="Bruce D."/>
            <person name="Goodwin L."/>
            <person name="Pitluck S."/>
            <person name="Peters L."/>
            <person name="Kyrpides N."/>
            <person name="Mavromatis K."/>
            <person name="Ivanova N."/>
            <person name="Ovchinnikova G."/>
            <person name="Chertkov O."/>
            <person name="Detter J.C."/>
            <person name="Tapia R."/>
            <person name="Han C."/>
            <person name="Land M."/>
            <person name="Hauser L."/>
            <person name="Markowitz V."/>
            <person name="Cheng J.-F."/>
            <person name="Hugenholtz P."/>
            <person name="Woyke T."/>
            <person name="Wu D."/>
            <person name="Tindall B."/>
            <person name="Schuetze A."/>
            <person name="Brambilla E."/>
            <person name="Klenk H.-P."/>
            <person name="Eisen J.A."/>
        </authorList>
    </citation>
    <scope>NUCLEOTIDE SEQUENCE [LARGE SCALE GENOMIC DNA]</scope>
    <source>
        <strain evidence="4">ATCC 25205 / DSM 745 / LMG 13164 / NCIMB 1802</strain>
    </source>
</reference>
<name>G0J605_CYCMS</name>